<gene>
    <name evidence="1" type="ORF">VF00_C0009G0009</name>
</gene>
<proteinExistence type="predicted"/>
<reference evidence="1 2" key="1">
    <citation type="journal article" date="2015" name="Nature">
        <title>rRNA introns, odd ribosomes, and small enigmatic genomes across a large radiation of phyla.</title>
        <authorList>
            <person name="Brown C.T."/>
            <person name="Hug L.A."/>
            <person name="Thomas B.C."/>
            <person name="Sharon I."/>
            <person name="Castelle C.J."/>
            <person name="Singh A."/>
            <person name="Wilkins M.J."/>
            <person name="Williams K.H."/>
            <person name="Banfield J.F."/>
        </authorList>
    </citation>
    <scope>NUCLEOTIDE SEQUENCE [LARGE SCALE GENOMIC DNA]</scope>
</reference>
<sequence length="112" mass="12252">MMAAAPFYHHVIGVYPGCYADMMAKRGEGNARVIKVSIADSAGMTCADFLATLKNIIAESPINQNSPFTPGRMVEYLRGRSSEFQPLYIIQQTTMLRASYGTVGVLEGMLQL</sequence>
<dbReference type="AlphaFoldDB" id="A0A0G1X5W9"/>
<evidence type="ECO:0000313" key="1">
    <source>
        <dbReference type="EMBL" id="KKW26376.1"/>
    </source>
</evidence>
<organism evidence="1 2">
    <name type="scientific">candidate division Kazan bacterium GW2011_GWB1_52_7</name>
    <dbReference type="NCBI Taxonomy" id="1620414"/>
    <lineage>
        <taxon>Bacteria</taxon>
        <taxon>Bacteria division Kazan-3B-28</taxon>
    </lineage>
</organism>
<dbReference type="EMBL" id="LCRB01000009">
    <property type="protein sequence ID" value="KKW26376.1"/>
    <property type="molecule type" value="Genomic_DNA"/>
</dbReference>
<protein>
    <submittedName>
        <fullName evidence="1">Uncharacterized protein</fullName>
    </submittedName>
</protein>
<name>A0A0G1X5W9_UNCK3</name>
<evidence type="ECO:0000313" key="2">
    <source>
        <dbReference type="Proteomes" id="UP000034913"/>
    </source>
</evidence>
<dbReference type="Proteomes" id="UP000034913">
    <property type="component" value="Unassembled WGS sequence"/>
</dbReference>
<comment type="caution">
    <text evidence="1">The sequence shown here is derived from an EMBL/GenBank/DDBJ whole genome shotgun (WGS) entry which is preliminary data.</text>
</comment>
<accession>A0A0G1X5W9</accession>